<dbReference type="PRINTS" id="PR00633">
    <property type="entry name" value="RCCNDNSATION"/>
</dbReference>
<dbReference type="AlphaFoldDB" id="T1JE11"/>
<feature type="domain" description="RCC1-like" evidence="3">
    <location>
        <begin position="74"/>
        <end position="389"/>
    </location>
</feature>
<dbReference type="HOGENOM" id="CLU_005210_0_3_1"/>
<feature type="repeat" description="RCC1" evidence="2">
    <location>
        <begin position="181"/>
        <end position="230"/>
    </location>
</feature>
<dbReference type="Proteomes" id="UP000014500">
    <property type="component" value="Unassembled WGS sequence"/>
</dbReference>
<dbReference type="Gene3D" id="2.130.10.30">
    <property type="entry name" value="Regulator of chromosome condensation 1/beta-lactamase-inhibitor protein II"/>
    <property type="match status" value="2"/>
</dbReference>
<evidence type="ECO:0000256" key="1">
    <source>
        <dbReference type="ARBA" id="ARBA00022737"/>
    </source>
</evidence>
<feature type="repeat" description="RCC1" evidence="2">
    <location>
        <begin position="130"/>
        <end position="180"/>
    </location>
</feature>
<organism evidence="4 5">
    <name type="scientific">Strigamia maritima</name>
    <name type="common">European centipede</name>
    <name type="synonym">Geophilus maritimus</name>
    <dbReference type="NCBI Taxonomy" id="126957"/>
    <lineage>
        <taxon>Eukaryota</taxon>
        <taxon>Metazoa</taxon>
        <taxon>Ecdysozoa</taxon>
        <taxon>Arthropoda</taxon>
        <taxon>Myriapoda</taxon>
        <taxon>Chilopoda</taxon>
        <taxon>Pleurostigmophora</taxon>
        <taxon>Geophilomorpha</taxon>
        <taxon>Linotaeniidae</taxon>
        <taxon>Strigamia</taxon>
    </lineage>
</organism>
<dbReference type="InterPro" id="IPR000408">
    <property type="entry name" value="Reg_chr_condens"/>
</dbReference>
<feature type="repeat" description="RCC1" evidence="2">
    <location>
        <begin position="287"/>
        <end position="337"/>
    </location>
</feature>
<feature type="repeat" description="RCC1" evidence="2">
    <location>
        <begin position="4"/>
        <end position="58"/>
    </location>
</feature>
<dbReference type="EMBL" id="JH432114">
    <property type="status" value="NOT_ANNOTATED_CDS"/>
    <property type="molecule type" value="Genomic_DNA"/>
</dbReference>
<dbReference type="PANTHER" id="PTHR45622:SF58">
    <property type="entry name" value="REGULATOR OF CHROMOSOME CONDENSATION DOMAIN-CONTAINING PROTEIN"/>
    <property type="match status" value="1"/>
</dbReference>
<keyword evidence="1" id="KW-0677">Repeat</keyword>
<dbReference type="PhylomeDB" id="T1JE11"/>
<evidence type="ECO:0000313" key="5">
    <source>
        <dbReference type="Proteomes" id="UP000014500"/>
    </source>
</evidence>
<dbReference type="InterPro" id="IPR058923">
    <property type="entry name" value="RCC1-like_dom"/>
</dbReference>
<evidence type="ECO:0000259" key="3">
    <source>
        <dbReference type="Pfam" id="PF25390"/>
    </source>
</evidence>
<dbReference type="PROSITE" id="PS00626">
    <property type="entry name" value="RCC1_2"/>
    <property type="match status" value="1"/>
</dbReference>
<accession>T1JE11</accession>
<sequence length="394" mass="43580">MAAVALYSWGANGHGQLGLGHNRENEANRPTRIGLTVDPQELSQITGGGSHSIILTSKIQLINETMINLRYCMLHVTDDGNIFGCGNNSKQQLGFSDVNDILYFTQLNFNIKIRRVACGWEHTLAVTDNGELYAWGANNFNQLGINSNRKQVEIPVKVEIEFKVNAIAAGIRHSLATTENGRIFSWGDNRKGQLGRQDDSKLPREIHNPQQRFIKDVVCGAYHSAAVDDSGDVTLWGSNNYGQLGLHPLDKPVISTPMLLERGVFNGEGVSVLRSGWTHFIALMNEGSVYSWGRNDYGQLGRSSEKKFDFIPNKIDGLHSPFLVYSGSEHNIAILNKQEECTDVIITWGWNEHGICGNGSEENVMRPTRLKTDDGKFRVSNCGCGSGQNFIVIS</sequence>
<dbReference type="SUPFAM" id="SSF50985">
    <property type="entry name" value="RCC1/BLIP-II"/>
    <property type="match status" value="2"/>
</dbReference>
<evidence type="ECO:0000313" key="4">
    <source>
        <dbReference type="EnsemblMetazoa" id="SMAR012047-PA"/>
    </source>
</evidence>
<keyword evidence="5" id="KW-1185">Reference proteome</keyword>
<dbReference type="InterPro" id="IPR009091">
    <property type="entry name" value="RCC1/BLIP-II"/>
</dbReference>
<name>T1JE11_STRMM</name>
<protein>
    <recommendedName>
        <fullName evidence="3">RCC1-like domain-containing protein</fullName>
    </recommendedName>
</protein>
<dbReference type="OMA" id="GWGNCRK"/>
<dbReference type="Pfam" id="PF00415">
    <property type="entry name" value="RCC1"/>
    <property type="match status" value="1"/>
</dbReference>
<reference evidence="4" key="2">
    <citation type="submission" date="2015-02" db="UniProtKB">
        <authorList>
            <consortium name="EnsemblMetazoa"/>
        </authorList>
    </citation>
    <scope>IDENTIFICATION</scope>
</reference>
<dbReference type="PROSITE" id="PS50012">
    <property type="entry name" value="RCC1_3"/>
    <property type="match status" value="7"/>
</dbReference>
<dbReference type="EnsemblMetazoa" id="SMAR012047-RA">
    <property type="protein sequence ID" value="SMAR012047-PA"/>
    <property type="gene ID" value="SMAR012047"/>
</dbReference>
<feature type="repeat" description="RCC1" evidence="2">
    <location>
        <begin position="343"/>
        <end position="394"/>
    </location>
</feature>
<dbReference type="STRING" id="126957.T1JE11"/>
<dbReference type="PANTHER" id="PTHR45622">
    <property type="entry name" value="UBIQUITIN-PROTEIN LIGASE E3A-RELATED"/>
    <property type="match status" value="1"/>
</dbReference>
<evidence type="ECO:0000256" key="2">
    <source>
        <dbReference type="PROSITE-ProRule" id="PRU00235"/>
    </source>
</evidence>
<feature type="repeat" description="RCC1" evidence="2">
    <location>
        <begin position="80"/>
        <end position="129"/>
    </location>
</feature>
<dbReference type="eggNOG" id="KOG1426">
    <property type="taxonomic scope" value="Eukaryota"/>
</dbReference>
<reference evidence="5" key="1">
    <citation type="submission" date="2011-05" db="EMBL/GenBank/DDBJ databases">
        <authorList>
            <person name="Richards S.R."/>
            <person name="Qu J."/>
            <person name="Jiang H."/>
            <person name="Jhangiani S.N."/>
            <person name="Agravi P."/>
            <person name="Goodspeed R."/>
            <person name="Gross S."/>
            <person name="Mandapat C."/>
            <person name="Jackson L."/>
            <person name="Mathew T."/>
            <person name="Pu L."/>
            <person name="Thornton R."/>
            <person name="Saada N."/>
            <person name="Wilczek-Boney K.B."/>
            <person name="Lee S."/>
            <person name="Kovar C."/>
            <person name="Wu Y."/>
            <person name="Scherer S.E."/>
            <person name="Worley K.C."/>
            <person name="Muzny D.M."/>
            <person name="Gibbs R."/>
        </authorList>
    </citation>
    <scope>NUCLEOTIDE SEQUENCE</scope>
    <source>
        <strain evidence="5">Brora</strain>
    </source>
</reference>
<dbReference type="Pfam" id="PF25390">
    <property type="entry name" value="WD40_RLD"/>
    <property type="match status" value="1"/>
</dbReference>
<feature type="repeat" description="RCC1" evidence="2">
    <location>
        <begin position="231"/>
        <end position="286"/>
    </location>
</feature>
<proteinExistence type="predicted"/>
<dbReference type="InterPro" id="IPR051709">
    <property type="entry name" value="Ub-ligase/GTPase-reg"/>
</dbReference>